<evidence type="ECO:0000313" key="9">
    <source>
        <dbReference type="Proteomes" id="UP001341840"/>
    </source>
</evidence>
<comment type="caution">
    <text evidence="8">The sequence shown here is derived from an EMBL/GenBank/DDBJ whole genome shotgun (WGS) entry which is preliminary data.</text>
</comment>
<keyword evidence="6" id="KW-0472">Membrane</keyword>
<evidence type="ECO:0000256" key="2">
    <source>
        <dbReference type="ARBA" id="ARBA00022475"/>
    </source>
</evidence>
<evidence type="ECO:0000256" key="4">
    <source>
        <dbReference type="PROSITE-ProRule" id="PRU00285"/>
    </source>
</evidence>
<keyword evidence="2" id="KW-1003">Cell membrane</keyword>
<name>A0ABU6V6A3_9FABA</name>
<dbReference type="PANTHER" id="PTHR43670">
    <property type="entry name" value="HEAT SHOCK PROTEIN 26"/>
    <property type="match status" value="1"/>
</dbReference>
<dbReference type="CDD" id="cd06464">
    <property type="entry name" value="ACD_sHsps-like"/>
    <property type="match status" value="1"/>
</dbReference>
<keyword evidence="6" id="KW-1133">Transmembrane helix</keyword>
<evidence type="ECO:0000256" key="6">
    <source>
        <dbReference type="SAM" id="Phobius"/>
    </source>
</evidence>
<dbReference type="InterPro" id="IPR002068">
    <property type="entry name" value="A-crystallin/Hsp20_dom"/>
</dbReference>
<dbReference type="Gene3D" id="2.60.40.790">
    <property type="match status" value="1"/>
</dbReference>
<keyword evidence="3" id="KW-0611">Plant defense</keyword>
<dbReference type="Proteomes" id="UP001341840">
    <property type="component" value="Unassembled WGS sequence"/>
</dbReference>
<dbReference type="PROSITE" id="PS01031">
    <property type="entry name" value="SHSP"/>
    <property type="match status" value="1"/>
</dbReference>
<reference evidence="8 9" key="1">
    <citation type="journal article" date="2023" name="Plants (Basel)">
        <title>Bridging the Gap: Combining Genomics and Transcriptomics Approaches to Understand Stylosanthes scabra, an Orphan Legume from the Brazilian Caatinga.</title>
        <authorList>
            <person name="Ferreira-Neto J.R.C."/>
            <person name="da Silva M.D."/>
            <person name="Binneck E."/>
            <person name="de Melo N.F."/>
            <person name="da Silva R.H."/>
            <person name="de Melo A.L.T.M."/>
            <person name="Pandolfi V."/>
            <person name="Bustamante F.O."/>
            <person name="Brasileiro-Vidal A.C."/>
            <person name="Benko-Iseppon A.M."/>
        </authorList>
    </citation>
    <scope>NUCLEOTIDE SEQUENCE [LARGE SCALE GENOMIC DNA]</scope>
    <source>
        <tissue evidence="8">Leaves</tissue>
    </source>
</reference>
<feature type="compositionally biased region" description="Low complexity" evidence="5">
    <location>
        <begin position="164"/>
        <end position="174"/>
    </location>
</feature>
<sequence>MSTNNSSFVWTWKDENPKQTKARPVYEEFEPSLDWIWDDEKRISDTLAVFLPGFKAGKGRLEISRNGVLRLSGVTKFGEAILIRKFDKEIEIPKDIDIESINAKFEGCLLYINLPKVITATSQQPPPSSIPQQQLHFDQPHELVMNKPESPPKLPKFYRSARKPPAVAPAAAHEPPLPPLEEEEEDREENNNNDRNNREEGKIEEVKTNNNNNDEAKEVEELKKHNKRVANLVVVMFLVVMFLLYVNNAIKSSSLFGGGGPTFKINQEKV</sequence>
<feature type="region of interest" description="Disordered" evidence="5">
    <location>
        <begin position="143"/>
        <end position="215"/>
    </location>
</feature>
<evidence type="ECO:0000259" key="7">
    <source>
        <dbReference type="PROSITE" id="PS01031"/>
    </source>
</evidence>
<feature type="compositionally biased region" description="Basic and acidic residues" evidence="5">
    <location>
        <begin position="189"/>
        <end position="207"/>
    </location>
</feature>
<protein>
    <recommendedName>
        <fullName evidence="7">SHSP domain-containing protein</fullName>
    </recommendedName>
</protein>
<organism evidence="8 9">
    <name type="scientific">Stylosanthes scabra</name>
    <dbReference type="NCBI Taxonomy" id="79078"/>
    <lineage>
        <taxon>Eukaryota</taxon>
        <taxon>Viridiplantae</taxon>
        <taxon>Streptophyta</taxon>
        <taxon>Embryophyta</taxon>
        <taxon>Tracheophyta</taxon>
        <taxon>Spermatophyta</taxon>
        <taxon>Magnoliopsida</taxon>
        <taxon>eudicotyledons</taxon>
        <taxon>Gunneridae</taxon>
        <taxon>Pentapetalae</taxon>
        <taxon>rosids</taxon>
        <taxon>fabids</taxon>
        <taxon>Fabales</taxon>
        <taxon>Fabaceae</taxon>
        <taxon>Papilionoideae</taxon>
        <taxon>50 kb inversion clade</taxon>
        <taxon>dalbergioids sensu lato</taxon>
        <taxon>Dalbergieae</taxon>
        <taxon>Pterocarpus clade</taxon>
        <taxon>Stylosanthes</taxon>
    </lineage>
</organism>
<keyword evidence="9" id="KW-1185">Reference proteome</keyword>
<dbReference type="PANTHER" id="PTHR43670:SF114">
    <property type="entry name" value="OS05G0592000 PROTEIN"/>
    <property type="match status" value="1"/>
</dbReference>
<proteinExistence type="inferred from homology"/>
<keyword evidence="6" id="KW-0812">Transmembrane</keyword>
<evidence type="ECO:0000256" key="5">
    <source>
        <dbReference type="SAM" id="MobiDB-lite"/>
    </source>
</evidence>
<gene>
    <name evidence="8" type="ORF">PIB30_010643</name>
</gene>
<dbReference type="SUPFAM" id="SSF49764">
    <property type="entry name" value="HSP20-like chaperones"/>
    <property type="match status" value="1"/>
</dbReference>
<dbReference type="InterPro" id="IPR008978">
    <property type="entry name" value="HSP20-like_chaperone"/>
</dbReference>
<dbReference type="EMBL" id="JASCZI010151060">
    <property type="protein sequence ID" value="MED6168310.1"/>
    <property type="molecule type" value="Genomic_DNA"/>
</dbReference>
<evidence type="ECO:0000256" key="3">
    <source>
        <dbReference type="ARBA" id="ARBA00022821"/>
    </source>
</evidence>
<comment type="subcellular location">
    <subcellularLocation>
        <location evidence="1">Cell membrane</location>
        <topology evidence="1">Single-pass membrane protein</topology>
    </subcellularLocation>
</comment>
<evidence type="ECO:0000313" key="8">
    <source>
        <dbReference type="EMBL" id="MED6168310.1"/>
    </source>
</evidence>
<accession>A0ABU6V6A3</accession>
<feature type="domain" description="SHSP" evidence="7">
    <location>
        <begin position="24"/>
        <end position="133"/>
    </location>
</feature>
<evidence type="ECO:0000256" key="1">
    <source>
        <dbReference type="ARBA" id="ARBA00004162"/>
    </source>
</evidence>
<feature type="transmembrane region" description="Helical" evidence="6">
    <location>
        <begin position="229"/>
        <end position="246"/>
    </location>
</feature>
<comment type="similarity">
    <text evidence="4">Belongs to the small heat shock protein (HSP20) family.</text>
</comment>